<comment type="caution">
    <text evidence="7">The sequence shown here is derived from an EMBL/GenBank/DDBJ whole genome shotgun (WGS) entry which is preliminary data.</text>
</comment>
<feature type="transmembrane region" description="Helical" evidence="5">
    <location>
        <begin position="211"/>
        <end position="228"/>
    </location>
</feature>
<evidence type="ECO:0000256" key="1">
    <source>
        <dbReference type="ARBA" id="ARBA00004141"/>
    </source>
</evidence>
<evidence type="ECO:0000313" key="7">
    <source>
        <dbReference type="EMBL" id="HHR48297.1"/>
    </source>
</evidence>
<dbReference type="GO" id="GO:0005886">
    <property type="term" value="C:plasma membrane"/>
    <property type="evidence" value="ECO:0007669"/>
    <property type="project" value="UniProtKB-SubCell"/>
</dbReference>
<reference evidence="7" key="1">
    <citation type="journal article" date="2020" name="mSystems">
        <title>Genome- and Community-Level Interaction Insights into Carbon Utilization and Element Cycling Functions of Hydrothermarchaeota in Hydrothermal Sediment.</title>
        <authorList>
            <person name="Zhou Z."/>
            <person name="Liu Y."/>
            <person name="Xu W."/>
            <person name="Pan J."/>
            <person name="Luo Z.H."/>
            <person name="Li M."/>
        </authorList>
    </citation>
    <scope>NUCLEOTIDE SEQUENCE [LARGE SCALE GENOMIC DNA]</scope>
    <source>
        <strain evidence="7">SpSt-791</strain>
    </source>
</reference>
<comment type="subcellular location">
    <subcellularLocation>
        <location evidence="5">Cell membrane</location>
        <topology evidence="5">Multi-pass membrane protein</topology>
    </subcellularLocation>
    <subcellularLocation>
        <location evidence="1">Membrane</location>
        <topology evidence="1">Multi-pass membrane protein</topology>
    </subcellularLocation>
</comment>
<dbReference type="PANTHER" id="PTHR43229">
    <property type="entry name" value="NODULATION PROTEIN J"/>
    <property type="match status" value="1"/>
</dbReference>
<feature type="transmembrane region" description="Helical" evidence="5">
    <location>
        <begin position="142"/>
        <end position="166"/>
    </location>
</feature>
<protein>
    <recommendedName>
        <fullName evidence="5">Transport permease protein</fullName>
    </recommendedName>
</protein>
<proteinExistence type="inferred from homology"/>
<dbReference type="GO" id="GO:0140359">
    <property type="term" value="F:ABC-type transporter activity"/>
    <property type="evidence" value="ECO:0007669"/>
    <property type="project" value="InterPro"/>
</dbReference>
<keyword evidence="5" id="KW-0813">Transport</keyword>
<dbReference type="PROSITE" id="PS51012">
    <property type="entry name" value="ABC_TM2"/>
    <property type="match status" value="1"/>
</dbReference>
<evidence type="ECO:0000259" key="6">
    <source>
        <dbReference type="PROSITE" id="PS51012"/>
    </source>
</evidence>
<dbReference type="PANTHER" id="PTHR43229:SF6">
    <property type="entry name" value="ABC-TYPE MULTIDRUG TRANSPORT SYSTEM, PERMEASE COMPONENT"/>
    <property type="match status" value="1"/>
</dbReference>
<evidence type="ECO:0000256" key="2">
    <source>
        <dbReference type="ARBA" id="ARBA00022692"/>
    </source>
</evidence>
<feature type="domain" description="ABC transmembrane type-2" evidence="6">
    <location>
        <begin position="25"/>
        <end position="262"/>
    </location>
</feature>
<evidence type="ECO:0000256" key="5">
    <source>
        <dbReference type="RuleBase" id="RU361157"/>
    </source>
</evidence>
<dbReference type="InterPro" id="IPR047817">
    <property type="entry name" value="ABC2_TM_bact-type"/>
</dbReference>
<keyword evidence="5" id="KW-1003">Cell membrane</keyword>
<sequence length="275" mass="31782">MFLKYLKAIWAENVKEWKIELSYKADFLRTFIDPIVYLLPYLLYGQAIVGGRFSRQLEKLTGISDIISFILLGYIFIGFMNMALWAMGFSLRKEQYYGTLEHVFATPVPRWVFTLGMALHSTLHQTLILLFQIIFINLIFRLYFNISGILPSLIAIALMLLSLYGFGMMVAGLTLTLKQGWLVSEALSGIMMVITPIAYPLAILPIFLRKLSYFVPTTYGIIATRHFLLKENLNLPLSIIYFRLFLLTIIWILFGLTIFYLIDKRVRKSGTLHTY</sequence>
<dbReference type="InterPro" id="IPR013525">
    <property type="entry name" value="ABC2_TM"/>
</dbReference>
<evidence type="ECO:0000256" key="4">
    <source>
        <dbReference type="ARBA" id="ARBA00023136"/>
    </source>
</evidence>
<feature type="transmembrane region" description="Helical" evidence="5">
    <location>
        <begin position="240"/>
        <end position="262"/>
    </location>
</feature>
<feature type="transmembrane region" description="Helical" evidence="5">
    <location>
        <begin position="186"/>
        <end position="204"/>
    </location>
</feature>
<accession>A0A7V5XZD3</accession>
<feature type="transmembrane region" description="Helical" evidence="5">
    <location>
        <begin position="66"/>
        <end position="91"/>
    </location>
</feature>
<dbReference type="Pfam" id="PF01061">
    <property type="entry name" value="ABC2_membrane"/>
    <property type="match status" value="1"/>
</dbReference>
<dbReference type="AlphaFoldDB" id="A0A7V5XZD3"/>
<dbReference type="InterPro" id="IPR051784">
    <property type="entry name" value="Nod_factor_ABC_transporter"/>
</dbReference>
<keyword evidence="4 5" id="KW-0472">Membrane</keyword>
<gene>
    <name evidence="7" type="ORF">ENV79_01460</name>
</gene>
<organism evidence="7">
    <name type="scientific">candidate division WOR-3 bacterium</name>
    <dbReference type="NCBI Taxonomy" id="2052148"/>
    <lineage>
        <taxon>Bacteria</taxon>
        <taxon>Bacteria division WOR-3</taxon>
    </lineage>
</organism>
<evidence type="ECO:0000256" key="3">
    <source>
        <dbReference type="ARBA" id="ARBA00022989"/>
    </source>
</evidence>
<name>A0A7V5XZD3_UNCW3</name>
<keyword evidence="2 5" id="KW-0812">Transmembrane</keyword>
<comment type="similarity">
    <text evidence="5">Belongs to the ABC-2 integral membrane protein family.</text>
</comment>
<dbReference type="EMBL" id="DTHS01000014">
    <property type="protein sequence ID" value="HHR48297.1"/>
    <property type="molecule type" value="Genomic_DNA"/>
</dbReference>
<feature type="transmembrane region" description="Helical" evidence="5">
    <location>
        <begin position="35"/>
        <end position="54"/>
    </location>
</feature>
<keyword evidence="3 5" id="KW-1133">Transmembrane helix</keyword>
<feature type="transmembrane region" description="Helical" evidence="5">
    <location>
        <begin position="111"/>
        <end position="135"/>
    </location>
</feature>